<comment type="caution">
    <text evidence="5">The sequence shown here is derived from an EMBL/GenBank/DDBJ whole genome shotgun (WGS) entry which is preliminary data.</text>
</comment>
<sequence length="373" mass="41030">MDTSSKLKVKSSKLNNTSKATSMADLMEKVAANKTPFISPHKGDMLTGTITKLTSGEILVDINAKTEAVVLEKEKNILNKILSSFKVGDKIKVQVLNPESDFGYPVISLRRSVGDITWDRLLVLQKSQEPVEVNLDMATKGGYLATTMDGISGFLPNSHTSSLASPQGLIGRKIKVVVLETNRELNKIIFSQKQVMGPADFQKLIKNLKIGQKIDAVVSNVVPFGVFLSIPVDDNELAEGFIHISETSWENVENLNDLFKIGDKITGVVLGFDKESRRVNLSLKRLSADPFEAKLDEFAVDKKIKGKVTKIIATGVLLDLGDNITGMIKKEKIPVKTIYKEGQEIDITVSAVDKKRHRVEVTPVLTAKPIGYR</sequence>
<dbReference type="GO" id="GO:0003735">
    <property type="term" value="F:structural constituent of ribosome"/>
    <property type="evidence" value="ECO:0007669"/>
    <property type="project" value="TreeGrafter"/>
</dbReference>
<feature type="domain" description="S1 motif" evidence="4">
    <location>
        <begin position="301"/>
        <end position="364"/>
    </location>
</feature>
<dbReference type="GO" id="GO:0005840">
    <property type="term" value="C:ribosome"/>
    <property type="evidence" value="ECO:0007669"/>
    <property type="project" value="UniProtKB-KW"/>
</dbReference>
<dbReference type="InterPro" id="IPR012340">
    <property type="entry name" value="NA-bd_OB-fold"/>
</dbReference>
<dbReference type="GO" id="GO:0003729">
    <property type="term" value="F:mRNA binding"/>
    <property type="evidence" value="ECO:0007669"/>
    <property type="project" value="TreeGrafter"/>
</dbReference>
<name>A0A1F4UQV7_UNCKA</name>
<dbReference type="GO" id="GO:1990904">
    <property type="term" value="C:ribonucleoprotein complex"/>
    <property type="evidence" value="ECO:0007669"/>
    <property type="project" value="UniProtKB-KW"/>
</dbReference>
<evidence type="ECO:0000313" key="5">
    <source>
        <dbReference type="EMBL" id="OGC47296.1"/>
    </source>
</evidence>
<reference evidence="5 6" key="1">
    <citation type="journal article" date="2016" name="Nat. Commun.">
        <title>Thousands of microbial genomes shed light on interconnected biogeochemical processes in an aquifer system.</title>
        <authorList>
            <person name="Anantharaman K."/>
            <person name="Brown C.T."/>
            <person name="Hug L.A."/>
            <person name="Sharon I."/>
            <person name="Castelle C.J."/>
            <person name="Probst A.J."/>
            <person name="Thomas B.C."/>
            <person name="Singh A."/>
            <person name="Wilkins M.J."/>
            <person name="Karaoz U."/>
            <person name="Brodie E.L."/>
            <person name="Williams K.H."/>
            <person name="Hubbard S.S."/>
            <person name="Banfield J.F."/>
        </authorList>
    </citation>
    <scope>NUCLEOTIDE SEQUENCE [LARGE SCALE GENOMIC DNA]</scope>
</reference>
<keyword evidence="2" id="KW-0689">Ribosomal protein</keyword>
<dbReference type="PRINTS" id="PR00681">
    <property type="entry name" value="RIBOSOMALS1"/>
</dbReference>
<evidence type="ECO:0000256" key="3">
    <source>
        <dbReference type="ARBA" id="ARBA00023274"/>
    </source>
</evidence>
<feature type="domain" description="S1 motif" evidence="4">
    <location>
        <begin position="128"/>
        <end position="193"/>
    </location>
</feature>
<dbReference type="SMART" id="SM00316">
    <property type="entry name" value="S1"/>
    <property type="match status" value="4"/>
</dbReference>
<evidence type="ECO:0000256" key="2">
    <source>
        <dbReference type="ARBA" id="ARBA00022980"/>
    </source>
</evidence>
<feature type="domain" description="S1 motif" evidence="4">
    <location>
        <begin position="43"/>
        <end position="110"/>
    </location>
</feature>
<dbReference type="InterPro" id="IPR050437">
    <property type="entry name" value="Ribos_protein_bS1-like"/>
</dbReference>
<dbReference type="Proteomes" id="UP000176444">
    <property type="component" value="Unassembled WGS sequence"/>
</dbReference>
<feature type="domain" description="S1 motif" evidence="4">
    <location>
        <begin position="211"/>
        <end position="284"/>
    </location>
</feature>
<comment type="similarity">
    <text evidence="1">Belongs to the bacterial ribosomal protein bS1 family.</text>
</comment>
<dbReference type="PANTHER" id="PTHR10724:SF7">
    <property type="entry name" value="SMALL RIBOSOMAL SUBUNIT PROTEIN BS1C"/>
    <property type="match status" value="1"/>
</dbReference>
<dbReference type="InterPro" id="IPR003029">
    <property type="entry name" value="S1_domain"/>
</dbReference>
<dbReference type="PROSITE" id="PS50126">
    <property type="entry name" value="S1"/>
    <property type="match status" value="4"/>
</dbReference>
<dbReference type="AlphaFoldDB" id="A0A1F4UQV7"/>
<dbReference type="Pfam" id="PF00575">
    <property type="entry name" value="S1"/>
    <property type="match status" value="3"/>
</dbReference>
<evidence type="ECO:0000313" key="6">
    <source>
        <dbReference type="Proteomes" id="UP000176444"/>
    </source>
</evidence>
<dbReference type="GO" id="GO:0006412">
    <property type="term" value="P:translation"/>
    <property type="evidence" value="ECO:0007669"/>
    <property type="project" value="TreeGrafter"/>
</dbReference>
<protein>
    <recommendedName>
        <fullName evidence="4">S1 motif domain-containing protein</fullName>
    </recommendedName>
</protein>
<dbReference type="EMBL" id="MEUX01000020">
    <property type="protein sequence ID" value="OGC47296.1"/>
    <property type="molecule type" value="Genomic_DNA"/>
</dbReference>
<dbReference type="SUPFAM" id="SSF50249">
    <property type="entry name" value="Nucleic acid-binding proteins"/>
    <property type="match status" value="4"/>
</dbReference>
<dbReference type="Gene3D" id="2.40.50.140">
    <property type="entry name" value="Nucleic acid-binding proteins"/>
    <property type="match status" value="3"/>
</dbReference>
<proteinExistence type="inferred from homology"/>
<accession>A0A1F4UQV7</accession>
<gene>
    <name evidence="5" type="ORF">A2713_00065</name>
</gene>
<organism evidence="5 6">
    <name type="scientific">candidate division WWE3 bacterium RIFCSPHIGHO2_01_FULL_35_17</name>
    <dbReference type="NCBI Taxonomy" id="1802614"/>
    <lineage>
        <taxon>Bacteria</taxon>
        <taxon>Katanobacteria</taxon>
    </lineage>
</organism>
<evidence type="ECO:0000259" key="4">
    <source>
        <dbReference type="PROSITE" id="PS50126"/>
    </source>
</evidence>
<dbReference type="PANTHER" id="PTHR10724">
    <property type="entry name" value="30S RIBOSOMAL PROTEIN S1"/>
    <property type="match status" value="1"/>
</dbReference>
<keyword evidence="3" id="KW-0687">Ribonucleoprotein</keyword>
<evidence type="ECO:0000256" key="1">
    <source>
        <dbReference type="ARBA" id="ARBA00006767"/>
    </source>
</evidence>
<dbReference type="InterPro" id="IPR035104">
    <property type="entry name" value="Ribosomal_protein_S1-like"/>
</dbReference>